<dbReference type="GO" id="GO:0003677">
    <property type="term" value="F:DNA binding"/>
    <property type="evidence" value="ECO:0007669"/>
    <property type="project" value="UniProtKB-UniRule"/>
</dbReference>
<comment type="caution">
    <text evidence="6">The sequence shown here is derived from an EMBL/GenBank/DDBJ whole genome shotgun (WGS) entry which is preliminary data.</text>
</comment>
<name>A0A1R1F3R7_9BACL</name>
<dbReference type="RefSeq" id="WP_076168666.1">
    <property type="nucleotide sequence ID" value="NZ_MRTP01000001.1"/>
</dbReference>
<evidence type="ECO:0000313" key="7">
    <source>
        <dbReference type="Proteomes" id="UP000187172"/>
    </source>
</evidence>
<dbReference type="PRINTS" id="PR00455">
    <property type="entry name" value="HTHTETR"/>
</dbReference>
<dbReference type="InterPro" id="IPR009057">
    <property type="entry name" value="Homeodomain-like_sf"/>
</dbReference>
<dbReference type="Gene3D" id="1.10.357.10">
    <property type="entry name" value="Tetracycline Repressor, domain 2"/>
    <property type="match status" value="1"/>
</dbReference>
<dbReference type="InterPro" id="IPR011075">
    <property type="entry name" value="TetR_C"/>
</dbReference>
<dbReference type="PANTHER" id="PTHR47506">
    <property type="entry name" value="TRANSCRIPTIONAL REGULATORY PROTEIN"/>
    <property type="match status" value="1"/>
</dbReference>
<evidence type="ECO:0000256" key="1">
    <source>
        <dbReference type="ARBA" id="ARBA00023015"/>
    </source>
</evidence>
<dbReference type="PROSITE" id="PS50977">
    <property type="entry name" value="HTH_TETR_2"/>
    <property type="match status" value="1"/>
</dbReference>
<dbReference type="SUPFAM" id="SSF48498">
    <property type="entry name" value="Tetracyclin repressor-like, C-terminal domain"/>
    <property type="match status" value="1"/>
</dbReference>
<dbReference type="AlphaFoldDB" id="A0A1R1F3R7"/>
<dbReference type="Pfam" id="PF16925">
    <property type="entry name" value="TetR_C_13"/>
    <property type="match status" value="1"/>
</dbReference>
<dbReference type="STRING" id="297318.BK138_09340"/>
<sequence length="194" mass="22403">MGRTKEFDRDQVLRKAMTVFWEKGYEATSIPDLLEAMGLSRSSLYETFQDKQSLYYEAIQHYKKMSQRKRDVLIAAPTTIEGIRQYFEIHITSAFAAQDEVLPNGCMITNAALSIDAMDEPLQNIVKKSFDELERLFYEKLKRGQETGEISPDKDIRLLSFMLLNLNHSVNVMAKIQQDSTKAREMMEMVLGML</sequence>
<feature type="domain" description="HTH tetR-type" evidence="5">
    <location>
        <begin position="6"/>
        <end position="66"/>
    </location>
</feature>
<protein>
    <submittedName>
        <fullName evidence="6">TetR family transcriptional regulator</fullName>
    </submittedName>
</protein>
<dbReference type="Proteomes" id="UP000187172">
    <property type="component" value="Unassembled WGS sequence"/>
</dbReference>
<accession>A0A1R1F3R7</accession>
<evidence type="ECO:0000256" key="3">
    <source>
        <dbReference type="ARBA" id="ARBA00023163"/>
    </source>
</evidence>
<evidence type="ECO:0000313" key="6">
    <source>
        <dbReference type="EMBL" id="OMF58691.1"/>
    </source>
</evidence>
<evidence type="ECO:0000256" key="4">
    <source>
        <dbReference type="PROSITE-ProRule" id="PRU00335"/>
    </source>
</evidence>
<gene>
    <name evidence="6" type="ORF">BK138_09340</name>
</gene>
<keyword evidence="1" id="KW-0805">Transcription regulation</keyword>
<evidence type="ECO:0000256" key="2">
    <source>
        <dbReference type="ARBA" id="ARBA00023125"/>
    </source>
</evidence>
<feature type="DNA-binding region" description="H-T-H motif" evidence="4">
    <location>
        <begin position="29"/>
        <end position="48"/>
    </location>
</feature>
<reference evidence="6 7" key="1">
    <citation type="submission" date="2016-11" db="EMBL/GenBank/DDBJ databases">
        <title>Paenibacillus species isolates.</title>
        <authorList>
            <person name="Beno S.M."/>
        </authorList>
    </citation>
    <scope>NUCLEOTIDE SEQUENCE [LARGE SCALE GENOMIC DNA]</scope>
    <source>
        <strain evidence="6 7">FSL R5-0378</strain>
    </source>
</reference>
<dbReference type="Gene3D" id="1.10.10.60">
    <property type="entry name" value="Homeodomain-like"/>
    <property type="match status" value="1"/>
</dbReference>
<proteinExistence type="predicted"/>
<dbReference type="InterPro" id="IPR001647">
    <property type="entry name" value="HTH_TetR"/>
</dbReference>
<keyword evidence="3" id="KW-0804">Transcription</keyword>
<keyword evidence="7" id="KW-1185">Reference proteome</keyword>
<dbReference type="InterPro" id="IPR036271">
    <property type="entry name" value="Tet_transcr_reg_TetR-rel_C_sf"/>
</dbReference>
<dbReference type="EMBL" id="MRTP01000001">
    <property type="protein sequence ID" value="OMF58691.1"/>
    <property type="molecule type" value="Genomic_DNA"/>
</dbReference>
<dbReference type="SUPFAM" id="SSF46689">
    <property type="entry name" value="Homeodomain-like"/>
    <property type="match status" value="1"/>
</dbReference>
<organism evidence="6 7">
    <name type="scientific">Paenibacillus rhizosphaerae</name>
    <dbReference type="NCBI Taxonomy" id="297318"/>
    <lineage>
        <taxon>Bacteria</taxon>
        <taxon>Bacillati</taxon>
        <taxon>Bacillota</taxon>
        <taxon>Bacilli</taxon>
        <taxon>Bacillales</taxon>
        <taxon>Paenibacillaceae</taxon>
        <taxon>Paenibacillus</taxon>
    </lineage>
</organism>
<dbReference type="PANTHER" id="PTHR47506:SF10">
    <property type="entry name" value="TRANSCRIPTIONAL REGULATORY PROTEIN"/>
    <property type="match status" value="1"/>
</dbReference>
<keyword evidence="2 4" id="KW-0238">DNA-binding</keyword>
<evidence type="ECO:0000259" key="5">
    <source>
        <dbReference type="PROSITE" id="PS50977"/>
    </source>
</evidence>
<dbReference type="Pfam" id="PF00440">
    <property type="entry name" value="TetR_N"/>
    <property type="match status" value="1"/>
</dbReference>